<dbReference type="AlphaFoldDB" id="A0A7Z0BB29"/>
<evidence type="ECO:0000256" key="1">
    <source>
        <dbReference type="SAM" id="Coils"/>
    </source>
</evidence>
<name>A0A7Z0BB29_9BURK</name>
<keyword evidence="3" id="KW-1185">Reference proteome</keyword>
<proteinExistence type="predicted"/>
<protein>
    <submittedName>
        <fullName evidence="2">GNAT superfamily N-acetyltransferase</fullName>
    </submittedName>
</protein>
<dbReference type="RefSeq" id="WP_179745748.1">
    <property type="nucleotide sequence ID" value="NZ_JACCAS010000002.1"/>
</dbReference>
<dbReference type="Proteomes" id="UP000540929">
    <property type="component" value="Unassembled WGS sequence"/>
</dbReference>
<gene>
    <name evidence="2" type="ORF">GGD40_005573</name>
</gene>
<keyword evidence="2" id="KW-0808">Transferase</keyword>
<accession>A0A7Z0BB29</accession>
<evidence type="ECO:0000313" key="2">
    <source>
        <dbReference type="EMBL" id="NYH26002.1"/>
    </source>
</evidence>
<dbReference type="EMBL" id="JACCAS010000002">
    <property type="protein sequence ID" value="NYH26002.1"/>
    <property type="molecule type" value="Genomic_DNA"/>
</dbReference>
<dbReference type="GO" id="GO:0016740">
    <property type="term" value="F:transferase activity"/>
    <property type="evidence" value="ECO:0007669"/>
    <property type="project" value="UniProtKB-KW"/>
</dbReference>
<comment type="caution">
    <text evidence="2">The sequence shown here is derived from an EMBL/GenBank/DDBJ whole genome shotgun (WGS) entry which is preliminary data.</text>
</comment>
<organism evidence="2 3">
    <name type="scientific">Paraburkholderia bryophila</name>
    <dbReference type="NCBI Taxonomy" id="420952"/>
    <lineage>
        <taxon>Bacteria</taxon>
        <taxon>Pseudomonadati</taxon>
        <taxon>Pseudomonadota</taxon>
        <taxon>Betaproteobacteria</taxon>
        <taxon>Burkholderiales</taxon>
        <taxon>Burkholderiaceae</taxon>
        <taxon>Paraburkholderia</taxon>
    </lineage>
</organism>
<keyword evidence="1" id="KW-0175">Coiled coil</keyword>
<feature type="coiled-coil region" evidence="1">
    <location>
        <begin position="167"/>
        <end position="194"/>
    </location>
</feature>
<sequence>MHHILAMGTEESDESGNERIDLVAYRVDTNRFGDWATREEVCTMSARRSFGLKLTNGFVVVEQESLRSLNIGSLCFNEVVKWARRVAPDDSVIPTELLASHVGSYKPENLERRHRFYRQFGLEFEFTNRGAHALASGISKPIVGRDLVTHPMSKYPNIVEIELVSAVQQLAMRQEGLEDDVSRLEGAVSRLLAERRRRSDRVVKVAQLLRWPLVCASFAAGAILARPDHFGLHL</sequence>
<evidence type="ECO:0000313" key="3">
    <source>
        <dbReference type="Proteomes" id="UP000540929"/>
    </source>
</evidence>
<reference evidence="2 3" key="1">
    <citation type="submission" date="2020-07" db="EMBL/GenBank/DDBJ databases">
        <title>Exploring microbial biodiversity for novel pathways involved in the catabolism of aromatic compounds derived from lignin.</title>
        <authorList>
            <person name="Elkins J."/>
        </authorList>
    </citation>
    <scope>NUCLEOTIDE SEQUENCE [LARGE SCALE GENOMIC DNA]</scope>
    <source>
        <strain evidence="2 3">H2C3C</strain>
    </source>
</reference>